<protein>
    <submittedName>
        <fullName evidence="2">Uncharacterized protein</fullName>
    </submittedName>
</protein>
<organism evidence="2">
    <name type="scientific">Tanacetum cinerariifolium</name>
    <name type="common">Dalmatian daisy</name>
    <name type="synonym">Chrysanthemum cinerariifolium</name>
    <dbReference type="NCBI Taxonomy" id="118510"/>
    <lineage>
        <taxon>Eukaryota</taxon>
        <taxon>Viridiplantae</taxon>
        <taxon>Streptophyta</taxon>
        <taxon>Embryophyta</taxon>
        <taxon>Tracheophyta</taxon>
        <taxon>Spermatophyta</taxon>
        <taxon>Magnoliopsida</taxon>
        <taxon>eudicotyledons</taxon>
        <taxon>Gunneridae</taxon>
        <taxon>Pentapetalae</taxon>
        <taxon>asterids</taxon>
        <taxon>campanulids</taxon>
        <taxon>Asterales</taxon>
        <taxon>Asteraceae</taxon>
        <taxon>Asteroideae</taxon>
        <taxon>Anthemideae</taxon>
        <taxon>Anthemidinae</taxon>
        <taxon>Tanacetum</taxon>
    </lineage>
</organism>
<comment type="caution">
    <text evidence="2">The sequence shown here is derived from an EMBL/GenBank/DDBJ whole genome shotgun (WGS) entry which is preliminary data.</text>
</comment>
<gene>
    <name evidence="2" type="ORF">Tci_061046</name>
</gene>
<feature type="compositionally biased region" description="Basic and acidic residues" evidence="1">
    <location>
        <begin position="418"/>
        <end position="429"/>
    </location>
</feature>
<reference evidence="2" key="1">
    <citation type="journal article" date="2019" name="Sci. Rep.">
        <title>Draft genome of Tanacetum cinerariifolium, the natural source of mosquito coil.</title>
        <authorList>
            <person name="Yamashiro T."/>
            <person name="Shiraishi A."/>
            <person name="Satake H."/>
            <person name="Nakayama K."/>
        </authorList>
    </citation>
    <scope>NUCLEOTIDE SEQUENCE</scope>
</reference>
<feature type="region of interest" description="Disordered" evidence="1">
    <location>
        <begin position="337"/>
        <end position="429"/>
    </location>
</feature>
<name>A0A6L2NRV2_TANCI</name>
<proteinExistence type="predicted"/>
<dbReference type="AlphaFoldDB" id="A0A6L2NRV2"/>
<feature type="compositionally biased region" description="Basic and acidic residues" evidence="1">
    <location>
        <begin position="13"/>
        <end position="33"/>
    </location>
</feature>
<feature type="compositionally biased region" description="Basic and acidic residues" evidence="1">
    <location>
        <begin position="397"/>
        <end position="408"/>
    </location>
</feature>
<feature type="region of interest" description="Disordered" evidence="1">
    <location>
        <begin position="1"/>
        <end position="66"/>
    </location>
</feature>
<feature type="compositionally biased region" description="Acidic residues" evidence="1">
    <location>
        <begin position="344"/>
        <end position="376"/>
    </location>
</feature>
<sequence>MLRRRLKTILSRRSKDTPVKRKRILSKEDDRKNKLNRKSKKEDPDSELETDDVYSSSDEVDRKQKKLKIKESVAKKGKKREKKLTPEEAAHEEYLSRFPTCRARITPSSFFSAIRNSRVDILSFLSGIGLSSLHNVSIDQLPSNLGRFVVSNFNSSTYMLSLDSGHKNKVTNSKLHEILGVPVDGYSLFGLDEREVDHEFLVAAQEIDFLFEVNFLTLFTNTMGKAAGLKGQICLDVVRPLRKDSVIFDIDWRGYIYHCLKGSKLPKGTNHYLGPLTFLTIFIWNGLKLRYKMLKVLLVLQKLLRKRKASLEYHGDGKFLALHEKYDNLFKDPISFNDDRNGDSDGDDEDGNGDNDGDDDVNDGDGNRDEEDENEGDKDPNGSNPNFGFTKISLDNFGKDNGRTEKKSRSIQLNNEPLLKEMEMKNEKS</sequence>
<evidence type="ECO:0000313" key="2">
    <source>
        <dbReference type="EMBL" id="GEU89068.1"/>
    </source>
</evidence>
<accession>A0A6L2NRV2</accession>
<feature type="compositionally biased region" description="Basic residues" evidence="1">
    <location>
        <begin position="1"/>
        <end position="12"/>
    </location>
</feature>
<dbReference type="EMBL" id="BKCJ010009881">
    <property type="protein sequence ID" value="GEU89068.1"/>
    <property type="molecule type" value="Genomic_DNA"/>
</dbReference>
<evidence type="ECO:0000256" key="1">
    <source>
        <dbReference type="SAM" id="MobiDB-lite"/>
    </source>
</evidence>